<gene>
    <name evidence="1" type="ORF">OS889_06955</name>
</gene>
<protein>
    <submittedName>
        <fullName evidence="1">Uncharacterized protein</fullName>
    </submittedName>
</protein>
<sequence length="184" mass="20691">MSPDVPPPELSVPEGWRLVAEDFRTPLEVSVASIETSTRIYEDVDLRERLADVTGVDTTWRFAFASRLRIRPRAPPSRALTRLVTDRAESKFEDVLRNRGFDGIDRADSHRIDVGEATTSATRYRARVGVGGLDLPVEAFFAVWPAERDYLLGGGAYPLSLPEPETFDAERGREELFSLIRSIR</sequence>
<dbReference type="InterPro" id="IPR045396">
    <property type="entry name" value="DUF6517"/>
</dbReference>
<dbReference type="RefSeq" id="WP_372388494.1">
    <property type="nucleotide sequence ID" value="NZ_JBGNYA010000001.1"/>
</dbReference>
<comment type="caution">
    <text evidence="1">The sequence shown here is derived from an EMBL/GenBank/DDBJ whole genome shotgun (WGS) entry which is preliminary data.</text>
</comment>
<dbReference type="EMBL" id="JBGNYA010000001">
    <property type="protein sequence ID" value="MFA1610744.1"/>
    <property type="molecule type" value="Genomic_DNA"/>
</dbReference>
<accession>A0ABD5MDN6</accession>
<dbReference type="Proteomes" id="UP001570511">
    <property type="component" value="Unassembled WGS sequence"/>
</dbReference>
<organism evidence="1 2">
    <name type="scientific">Halobellus rubicundus</name>
    <dbReference type="NCBI Taxonomy" id="2996466"/>
    <lineage>
        <taxon>Archaea</taxon>
        <taxon>Methanobacteriati</taxon>
        <taxon>Methanobacteriota</taxon>
        <taxon>Stenosarchaea group</taxon>
        <taxon>Halobacteria</taxon>
        <taxon>Halobacteriales</taxon>
        <taxon>Haloferacaceae</taxon>
        <taxon>Halobellus</taxon>
    </lineage>
</organism>
<name>A0ABD5MDN6_9EURY</name>
<reference evidence="1 2" key="1">
    <citation type="submission" date="2024-08" db="EMBL/GenBank/DDBJ databases">
        <title>Halobellus sp. MBLA0158 whole genome sequence.</title>
        <authorList>
            <person name="Hwang C.Y."/>
            <person name="Cho E.-S."/>
            <person name="Seo M.-J."/>
        </authorList>
    </citation>
    <scope>NUCLEOTIDE SEQUENCE [LARGE SCALE GENOMIC DNA]</scope>
    <source>
        <strain evidence="1 2">MBLA0158</strain>
    </source>
</reference>
<proteinExistence type="predicted"/>
<dbReference type="Pfam" id="PF20127">
    <property type="entry name" value="DUF6517"/>
    <property type="match status" value="1"/>
</dbReference>
<evidence type="ECO:0000313" key="2">
    <source>
        <dbReference type="Proteomes" id="UP001570511"/>
    </source>
</evidence>
<evidence type="ECO:0000313" key="1">
    <source>
        <dbReference type="EMBL" id="MFA1610744.1"/>
    </source>
</evidence>
<keyword evidence="2" id="KW-1185">Reference proteome</keyword>
<dbReference type="AlphaFoldDB" id="A0ABD5MDN6"/>